<dbReference type="Proteomes" id="UP000036850">
    <property type="component" value="Unassembled WGS sequence"/>
</dbReference>
<dbReference type="PATRIC" id="fig|43658.6.peg.3493"/>
<evidence type="ECO:0000313" key="1">
    <source>
        <dbReference type="EMBL" id="KNC65765.1"/>
    </source>
</evidence>
<dbReference type="AlphaFoldDB" id="A0A0L0EN21"/>
<dbReference type="EMBL" id="LFZX01000232">
    <property type="protein sequence ID" value="KNC65765.1"/>
    <property type="molecule type" value="Genomic_DNA"/>
</dbReference>
<evidence type="ECO:0000313" key="2">
    <source>
        <dbReference type="Proteomes" id="UP000036850"/>
    </source>
</evidence>
<name>A0A0L0EN21_9GAMM</name>
<comment type="caution">
    <text evidence="1">The sequence shown here is derived from an EMBL/GenBank/DDBJ whole genome shotgun (WGS) entry which is preliminary data.</text>
</comment>
<reference evidence="2" key="1">
    <citation type="submission" date="2015-07" db="EMBL/GenBank/DDBJ databases">
        <title>Draft genome sequence of a Pseudoalteromonas rubra strain, OCN096, isolated from Kaneohe Bay, Oahu, Hawaii.</title>
        <authorList>
            <person name="Beurmann S."/>
            <person name="Ushijima B."/>
            <person name="Belcaid M."/>
            <person name="Callahan S.M."/>
            <person name="Aeby G.S."/>
        </authorList>
    </citation>
    <scope>NUCLEOTIDE SEQUENCE [LARGE SCALE GENOMIC DNA]</scope>
    <source>
        <strain evidence="2">OCN096</strain>
    </source>
</reference>
<proteinExistence type="predicted"/>
<protein>
    <submittedName>
        <fullName evidence="1">Uncharacterized protein</fullName>
    </submittedName>
</protein>
<sequence length="82" mass="9395">MALLFKYGTKQDAKSQPQTYIIKRDTQRDADCNACTKGFAIARIVSFFFEYLAIFAAFTEVNLNIVVHLFKLQIRTSIAQLQ</sequence>
<organism evidence="1 2">
    <name type="scientific">Pseudoalteromonas rubra</name>
    <dbReference type="NCBI Taxonomy" id="43658"/>
    <lineage>
        <taxon>Bacteria</taxon>
        <taxon>Pseudomonadati</taxon>
        <taxon>Pseudomonadota</taxon>
        <taxon>Gammaproteobacteria</taxon>
        <taxon>Alteromonadales</taxon>
        <taxon>Pseudoalteromonadaceae</taxon>
        <taxon>Pseudoalteromonas</taxon>
    </lineage>
</organism>
<gene>
    <name evidence="1" type="ORF">AC626_21130</name>
</gene>
<accession>A0A0L0EN21</accession>